<evidence type="ECO:0000313" key="1">
    <source>
        <dbReference type="EMBL" id="WPZ21432.1"/>
    </source>
</evidence>
<reference evidence="1 2" key="1">
    <citation type="submission" date="2023-11" db="EMBL/GenBank/DDBJ databases">
        <title>From the Deep-Sea to the Surface: Bacterial Genomes Isolated from the Moytirra Hydrothermal Vent Plume.</title>
        <authorList>
            <person name="Major S.R."/>
        </authorList>
    </citation>
    <scope>NUCLEOTIDE SEQUENCE [LARGE SCALE GENOMIC DNA]</scope>
    <source>
        <strain evidence="1 2">OXR-9</strain>
    </source>
</reference>
<organism evidence="1 2">
    <name type="scientific">Sulfitobacter faviae</name>
    <dbReference type="NCBI Taxonomy" id="1775881"/>
    <lineage>
        <taxon>Bacteria</taxon>
        <taxon>Pseudomonadati</taxon>
        <taxon>Pseudomonadota</taxon>
        <taxon>Alphaproteobacteria</taxon>
        <taxon>Rhodobacterales</taxon>
        <taxon>Roseobacteraceae</taxon>
        <taxon>Sulfitobacter</taxon>
    </lineage>
</organism>
<dbReference type="Proteomes" id="UP001326567">
    <property type="component" value="Chromosome"/>
</dbReference>
<sequence>MNSLAAFDPSGLKEGMKICAITMVYRDYWALSQWYAHYSRHLGSEHLYIVAHGHDPKVSELCPKANVITVPRNDLTGFDRVRGQLLNGLQDGLGALYDWVIRTDADELICFDPERYANFSDLFASRKRASALFALGMNLAEMEGDPALTAEANVLHYRREAHFSGHYSKAWAVRRGTHLVRHGIQTAPERLDDTPFTFPKGVYLVHLKYANSAALIDANQHRTLIGNAGGRGLPGKAWAQADQDASRFYAAFRGLKELDWPLAERRAYRRIKRDPVRDEKLNVLRARSVKFPFRTTVPKWFENC</sequence>
<keyword evidence="1" id="KW-0808">Transferase</keyword>
<name>A0ABZ0V0P4_9RHOB</name>
<dbReference type="EC" id="2.4.-.-" evidence="1"/>
<gene>
    <name evidence="1" type="ORF">T7987_14865</name>
</gene>
<dbReference type="GO" id="GO:0016757">
    <property type="term" value="F:glycosyltransferase activity"/>
    <property type="evidence" value="ECO:0007669"/>
    <property type="project" value="UniProtKB-KW"/>
</dbReference>
<dbReference type="EMBL" id="CP139725">
    <property type="protein sequence ID" value="WPZ21432.1"/>
    <property type="molecule type" value="Genomic_DNA"/>
</dbReference>
<dbReference type="Pfam" id="PF13704">
    <property type="entry name" value="Glyco_tranf_2_4"/>
    <property type="match status" value="1"/>
</dbReference>
<dbReference type="RefSeq" id="WP_322328399.1">
    <property type="nucleotide sequence ID" value="NZ_CP139725.1"/>
</dbReference>
<keyword evidence="1" id="KW-0328">Glycosyltransferase</keyword>
<protein>
    <submittedName>
        <fullName evidence="1">Glycosyltransferase family 2 protein</fullName>
        <ecNumber evidence="1">2.4.-.-</ecNumber>
    </submittedName>
</protein>
<accession>A0ABZ0V0P4</accession>
<proteinExistence type="predicted"/>
<keyword evidence="2" id="KW-1185">Reference proteome</keyword>
<evidence type="ECO:0000313" key="2">
    <source>
        <dbReference type="Proteomes" id="UP001326567"/>
    </source>
</evidence>